<evidence type="ECO:0000313" key="5">
    <source>
        <dbReference type="EMBL" id="CAJ1580532.1"/>
    </source>
</evidence>
<proteinExistence type="predicted"/>
<keyword evidence="2 4" id="KW-0472">Membrane</keyword>
<dbReference type="RefSeq" id="WP_316514939.1">
    <property type="nucleotide sequence ID" value="NZ_OY726395.1"/>
</dbReference>
<evidence type="ECO:0008006" key="7">
    <source>
        <dbReference type="Google" id="ProtNLM"/>
    </source>
</evidence>
<accession>A0ABN9NX02</accession>
<reference evidence="5 6" key="1">
    <citation type="submission" date="2023-08" db="EMBL/GenBank/DDBJ databases">
        <authorList>
            <person name="Folkvardsen B D."/>
            <person name="Norman A."/>
        </authorList>
    </citation>
    <scope>NUCLEOTIDE SEQUENCE [LARGE SCALE GENOMIC DNA]</scope>
    <source>
        <strain evidence="5 6">Mu0050</strain>
    </source>
</reference>
<dbReference type="PANTHER" id="PTHR37042">
    <property type="entry name" value="OUTER MEMBRANE PROTEIN RV1973"/>
    <property type="match status" value="1"/>
</dbReference>
<feature type="compositionally biased region" description="Basic and acidic residues" evidence="3">
    <location>
        <begin position="1"/>
        <end position="15"/>
    </location>
</feature>
<comment type="subcellular location">
    <subcellularLocation>
        <location evidence="1">Membrane</location>
    </subcellularLocation>
</comment>
<keyword evidence="4" id="KW-1133">Transmembrane helix</keyword>
<sequence length="246" mass="25599">MTTPEDPKSVPEKETPAVPADNDELTRDAATEADESATVETAEPAESAEESAEAVTESTEATESTETADAADAETGETATKDAGAGKVRRAVVLTVLLCVLLLAVLVGAGFLGWKYYSGQAAETARIETVQVAKDATVQLLSYDPETVEEQLTAARDLLTGTFQESYTELTNDVVIPGAKEQSISAVANVPAAASMTADSDRAEVLVFVNQTVIVGDGAPTATASSVKVTLEKAGDRWLISGFDPV</sequence>
<gene>
    <name evidence="5" type="ORF">MU0050_001090</name>
</gene>
<feature type="transmembrane region" description="Helical" evidence="4">
    <location>
        <begin position="91"/>
        <end position="114"/>
    </location>
</feature>
<keyword evidence="6" id="KW-1185">Reference proteome</keyword>
<evidence type="ECO:0000256" key="3">
    <source>
        <dbReference type="SAM" id="MobiDB-lite"/>
    </source>
</evidence>
<evidence type="ECO:0000256" key="1">
    <source>
        <dbReference type="ARBA" id="ARBA00004370"/>
    </source>
</evidence>
<dbReference type="EMBL" id="OY726395">
    <property type="protein sequence ID" value="CAJ1580532.1"/>
    <property type="molecule type" value="Genomic_DNA"/>
</dbReference>
<keyword evidence="4" id="KW-0812">Transmembrane</keyword>
<feature type="region of interest" description="Disordered" evidence="3">
    <location>
        <begin position="1"/>
        <end position="84"/>
    </location>
</feature>
<evidence type="ECO:0000256" key="2">
    <source>
        <dbReference type="ARBA" id="ARBA00023136"/>
    </source>
</evidence>
<evidence type="ECO:0000313" key="6">
    <source>
        <dbReference type="Proteomes" id="UP001190466"/>
    </source>
</evidence>
<feature type="compositionally biased region" description="Low complexity" evidence="3">
    <location>
        <begin position="53"/>
        <end position="68"/>
    </location>
</feature>
<dbReference type="PANTHER" id="PTHR37042:SF4">
    <property type="entry name" value="OUTER MEMBRANE PROTEIN RV1973"/>
    <property type="match status" value="1"/>
</dbReference>
<name>A0ABN9NX02_9MYCO</name>
<evidence type="ECO:0000256" key="4">
    <source>
        <dbReference type="SAM" id="Phobius"/>
    </source>
</evidence>
<protein>
    <recommendedName>
        <fullName evidence="7">Mce-associated membrane protein</fullName>
    </recommendedName>
</protein>
<organism evidence="5 6">
    <name type="scientific">[Mycobacterium] wendilense</name>
    <dbReference type="NCBI Taxonomy" id="3064284"/>
    <lineage>
        <taxon>Bacteria</taxon>
        <taxon>Bacillati</taxon>
        <taxon>Actinomycetota</taxon>
        <taxon>Actinomycetes</taxon>
        <taxon>Mycobacteriales</taxon>
        <taxon>Mycobacteriaceae</taxon>
        <taxon>Mycolicibacter</taxon>
    </lineage>
</organism>
<dbReference type="Proteomes" id="UP001190466">
    <property type="component" value="Chromosome"/>
</dbReference>